<dbReference type="InterPro" id="IPR007007">
    <property type="entry name" value="Ninjurin"/>
</dbReference>
<dbReference type="GeneID" id="109420584"/>
<name>A0ABM1ZQM1_AEDAL</name>
<feature type="transmembrane region" description="Helical" evidence="7">
    <location>
        <begin position="137"/>
        <end position="159"/>
    </location>
</feature>
<evidence type="ECO:0000256" key="4">
    <source>
        <dbReference type="ARBA" id="ARBA00022889"/>
    </source>
</evidence>
<comment type="subcellular location">
    <subcellularLocation>
        <location evidence="1">Membrane</location>
        <topology evidence="1">Multi-pass membrane protein</topology>
    </subcellularLocation>
</comment>
<dbReference type="PANTHER" id="PTHR12316:SF1">
    <property type="entry name" value="NINJURIN-B"/>
    <property type="match status" value="1"/>
</dbReference>
<keyword evidence="5 7" id="KW-1133">Transmembrane helix</keyword>
<evidence type="ECO:0000256" key="3">
    <source>
        <dbReference type="ARBA" id="ARBA00022692"/>
    </source>
</evidence>
<dbReference type="Pfam" id="PF04923">
    <property type="entry name" value="Ninjurin"/>
    <property type="match status" value="1"/>
</dbReference>
<evidence type="ECO:0000256" key="2">
    <source>
        <dbReference type="ARBA" id="ARBA00008141"/>
    </source>
</evidence>
<evidence type="ECO:0008006" key="10">
    <source>
        <dbReference type="Google" id="ProtNLM"/>
    </source>
</evidence>
<protein>
    <recommendedName>
        <fullName evidence="10">Ninjurin a</fullName>
    </recommendedName>
</protein>
<evidence type="ECO:0000256" key="1">
    <source>
        <dbReference type="ARBA" id="ARBA00004141"/>
    </source>
</evidence>
<dbReference type="PANTHER" id="PTHR12316">
    <property type="entry name" value="NINJURIN-RELATED"/>
    <property type="match status" value="1"/>
</dbReference>
<evidence type="ECO:0000256" key="5">
    <source>
        <dbReference type="ARBA" id="ARBA00022989"/>
    </source>
</evidence>
<keyword evidence="3 7" id="KW-0812">Transmembrane</keyword>
<evidence type="ECO:0000256" key="6">
    <source>
        <dbReference type="ARBA" id="ARBA00023136"/>
    </source>
</evidence>
<feature type="transmembrane region" description="Helical" evidence="7">
    <location>
        <begin position="171"/>
        <end position="194"/>
    </location>
</feature>
<keyword evidence="4" id="KW-0130">Cell adhesion</keyword>
<accession>A0ABM1ZQM1</accession>
<organism evidence="8 9">
    <name type="scientific">Aedes albopictus</name>
    <name type="common">Asian tiger mosquito</name>
    <name type="synonym">Stegomyia albopicta</name>
    <dbReference type="NCBI Taxonomy" id="7160"/>
    <lineage>
        <taxon>Eukaryota</taxon>
        <taxon>Metazoa</taxon>
        <taxon>Ecdysozoa</taxon>
        <taxon>Arthropoda</taxon>
        <taxon>Hexapoda</taxon>
        <taxon>Insecta</taxon>
        <taxon>Pterygota</taxon>
        <taxon>Neoptera</taxon>
        <taxon>Endopterygota</taxon>
        <taxon>Diptera</taxon>
        <taxon>Nematocera</taxon>
        <taxon>Culicoidea</taxon>
        <taxon>Culicidae</taxon>
        <taxon>Culicinae</taxon>
        <taxon>Aedini</taxon>
        <taxon>Aedes</taxon>
        <taxon>Stegomyia</taxon>
    </lineage>
</organism>
<keyword evidence="6 7" id="KW-0472">Membrane</keyword>
<proteinExistence type="inferred from homology"/>
<comment type="similarity">
    <text evidence="2">Belongs to the ninjurin family.</text>
</comment>
<evidence type="ECO:0000256" key="7">
    <source>
        <dbReference type="SAM" id="Phobius"/>
    </source>
</evidence>
<evidence type="ECO:0000313" key="8">
    <source>
        <dbReference type="EnsemblMetazoa" id="AALFPA23_020742.P30626"/>
    </source>
</evidence>
<evidence type="ECO:0000313" key="9">
    <source>
        <dbReference type="Proteomes" id="UP000069940"/>
    </source>
</evidence>
<sequence>MTNIDTCDPPSTFNRSASEKYGKNGAVHIFTGNEKQRKVLTTPVIWDRNVDRVRPQLDNEWANYENTPNRMAEENFRRLRRTMGRNNNDDGESQQGFDIYRNVVENALNVAFLAANSNQLRLLTEYQERTEVYDVCVGMLIMSLVLQILLGVSMLTISVNRDQRWKRLKMMASIGVAVIALVNIVVLSLVNAVLLRQTS</sequence>
<reference evidence="9" key="1">
    <citation type="journal article" date="2015" name="Proc. Natl. Acad. Sci. U.S.A.">
        <title>Genome sequence of the Asian Tiger mosquito, Aedes albopictus, reveals insights into its biology, genetics, and evolution.</title>
        <authorList>
            <person name="Chen X.G."/>
            <person name="Jiang X."/>
            <person name="Gu J."/>
            <person name="Xu M."/>
            <person name="Wu Y."/>
            <person name="Deng Y."/>
            <person name="Zhang C."/>
            <person name="Bonizzoni M."/>
            <person name="Dermauw W."/>
            <person name="Vontas J."/>
            <person name="Armbruster P."/>
            <person name="Huang X."/>
            <person name="Yang Y."/>
            <person name="Zhang H."/>
            <person name="He W."/>
            <person name="Peng H."/>
            <person name="Liu Y."/>
            <person name="Wu K."/>
            <person name="Chen J."/>
            <person name="Lirakis M."/>
            <person name="Topalis P."/>
            <person name="Van Leeuwen T."/>
            <person name="Hall A.B."/>
            <person name="Jiang X."/>
            <person name="Thorpe C."/>
            <person name="Mueller R.L."/>
            <person name="Sun C."/>
            <person name="Waterhouse R.M."/>
            <person name="Yan G."/>
            <person name="Tu Z.J."/>
            <person name="Fang X."/>
            <person name="James A.A."/>
        </authorList>
    </citation>
    <scope>NUCLEOTIDE SEQUENCE [LARGE SCALE GENOMIC DNA]</scope>
    <source>
        <strain evidence="9">Foshan</strain>
    </source>
</reference>
<keyword evidence="9" id="KW-1185">Reference proteome</keyword>
<dbReference type="EnsemblMetazoa" id="AALFPA23_020742.R30626">
    <property type="protein sequence ID" value="AALFPA23_020742.P30626"/>
    <property type="gene ID" value="AALFPA23_020742"/>
</dbReference>
<reference evidence="8" key="2">
    <citation type="submission" date="2025-05" db="UniProtKB">
        <authorList>
            <consortium name="EnsemblMetazoa"/>
        </authorList>
    </citation>
    <scope>IDENTIFICATION</scope>
    <source>
        <strain evidence="8">Foshan</strain>
    </source>
</reference>
<dbReference type="Proteomes" id="UP000069940">
    <property type="component" value="Unassembled WGS sequence"/>
</dbReference>
<dbReference type="RefSeq" id="XP_019550495.2">
    <property type="nucleotide sequence ID" value="XM_019694950.3"/>
</dbReference>